<keyword evidence="8" id="KW-1185">Reference proteome</keyword>
<protein>
    <recommendedName>
        <fullName evidence="5">Bifunctional ligase/repressor BirA</fullName>
    </recommendedName>
    <alternativeName>
        <fullName evidence="5">Biotin--[acetyl-CoA-carboxylase] ligase</fullName>
        <ecNumber evidence="5">6.3.4.15</ecNumber>
    </alternativeName>
    <alternativeName>
        <fullName evidence="5">Biotin--protein ligase</fullName>
    </alternativeName>
    <alternativeName>
        <fullName evidence="5">Biotin-[acetyl-CoA carboxylase] synthetase</fullName>
    </alternativeName>
</protein>
<accession>A0A3P3QUT2</accession>
<dbReference type="Gene3D" id="1.10.10.10">
    <property type="entry name" value="Winged helix-like DNA-binding domain superfamily/Winged helix DNA-binding domain"/>
    <property type="match status" value="1"/>
</dbReference>
<dbReference type="InterPro" id="IPR036388">
    <property type="entry name" value="WH-like_DNA-bd_sf"/>
</dbReference>
<evidence type="ECO:0000256" key="1">
    <source>
        <dbReference type="ARBA" id="ARBA00022598"/>
    </source>
</evidence>
<dbReference type="Pfam" id="PF08279">
    <property type="entry name" value="HTH_11"/>
    <property type="match status" value="1"/>
</dbReference>
<dbReference type="EMBL" id="RRCO01000004">
    <property type="protein sequence ID" value="RRJ25006.1"/>
    <property type="molecule type" value="Genomic_DNA"/>
</dbReference>
<dbReference type="Pfam" id="PF02237">
    <property type="entry name" value="BPL_C"/>
    <property type="match status" value="1"/>
</dbReference>
<comment type="similarity">
    <text evidence="5">Belongs to the biotin--protein ligase family.</text>
</comment>
<evidence type="ECO:0000256" key="4">
    <source>
        <dbReference type="ARBA" id="ARBA00023267"/>
    </source>
</evidence>
<dbReference type="Gene3D" id="3.30.930.10">
    <property type="entry name" value="Bira Bifunctional Protein, Domain 2"/>
    <property type="match status" value="1"/>
</dbReference>
<evidence type="ECO:0000256" key="5">
    <source>
        <dbReference type="HAMAP-Rule" id="MF_00978"/>
    </source>
</evidence>
<keyword evidence="5" id="KW-0805">Transcription regulation</keyword>
<dbReference type="InterPro" id="IPR036390">
    <property type="entry name" value="WH_DNA-bd_sf"/>
</dbReference>
<feature type="binding site" evidence="5">
    <location>
        <position position="115"/>
    </location>
    <ligand>
        <name>biotin</name>
        <dbReference type="ChEBI" id="CHEBI:57586"/>
    </ligand>
</feature>
<keyword evidence="5" id="KW-0804">Transcription</keyword>
<keyword evidence="4 5" id="KW-0092">Biotin</keyword>
<dbReference type="InterPro" id="IPR008988">
    <property type="entry name" value="Transcriptional_repressor_C"/>
</dbReference>
<feature type="DNA-binding region" description="H-T-H motif" evidence="5">
    <location>
        <begin position="19"/>
        <end position="38"/>
    </location>
</feature>
<dbReference type="GO" id="GO:0006355">
    <property type="term" value="P:regulation of DNA-templated transcription"/>
    <property type="evidence" value="ECO:0007669"/>
    <property type="project" value="UniProtKB-UniRule"/>
</dbReference>
<feature type="domain" description="BPL/LPL catalytic" evidence="6">
    <location>
        <begin position="70"/>
        <end position="257"/>
    </location>
</feature>
<comment type="caution">
    <text evidence="7">The sequence shown here is derived from an EMBL/GenBank/DDBJ whole genome shotgun (WGS) entry which is preliminary data.</text>
</comment>
<dbReference type="HAMAP" id="MF_00978">
    <property type="entry name" value="Bifunct_BirA"/>
    <property type="match status" value="1"/>
</dbReference>
<comment type="function">
    <text evidence="5">Acts both as a biotin--[acetyl-CoA-carboxylase] ligase and a repressor.</text>
</comment>
<gene>
    <name evidence="5" type="primary">birA</name>
    <name evidence="7" type="ORF">EHV10_08770</name>
</gene>
<keyword evidence="2 5" id="KW-0547">Nucleotide-binding</keyword>
<dbReference type="GO" id="GO:0003677">
    <property type="term" value="F:DNA binding"/>
    <property type="evidence" value="ECO:0007669"/>
    <property type="project" value="UniProtKB-UniRule"/>
</dbReference>
<dbReference type="PANTHER" id="PTHR12835">
    <property type="entry name" value="BIOTIN PROTEIN LIGASE"/>
    <property type="match status" value="1"/>
</dbReference>
<dbReference type="Pfam" id="PF03099">
    <property type="entry name" value="BPL_LplA_LipB"/>
    <property type="match status" value="1"/>
</dbReference>
<proteinExistence type="inferred from homology"/>
<comment type="caution">
    <text evidence="5">Lacks conserved residue(s) required for the propagation of feature annotation.</text>
</comment>
<evidence type="ECO:0000313" key="8">
    <source>
        <dbReference type="Proteomes" id="UP000272490"/>
    </source>
</evidence>
<evidence type="ECO:0000259" key="6">
    <source>
        <dbReference type="PROSITE" id="PS51733"/>
    </source>
</evidence>
<comment type="catalytic activity">
    <reaction evidence="5">
        <text>biotin + L-lysyl-[protein] + ATP = N(6)-biotinyl-L-lysyl-[protein] + AMP + diphosphate + H(+)</text>
        <dbReference type="Rhea" id="RHEA:11756"/>
        <dbReference type="Rhea" id="RHEA-COMP:9752"/>
        <dbReference type="Rhea" id="RHEA-COMP:10505"/>
        <dbReference type="ChEBI" id="CHEBI:15378"/>
        <dbReference type="ChEBI" id="CHEBI:29969"/>
        <dbReference type="ChEBI" id="CHEBI:30616"/>
        <dbReference type="ChEBI" id="CHEBI:33019"/>
        <dbReference type="ChEBI" id="CHEBI:57586"/>
        <dbReference type="ChEBI" id="CHEBI:83144"/>
        <dbReference type="ChEBI" id="CHEBI:456215"/>
        <dbReference type="EC" id="6.3.4.15"/>
    </reaction>
</comment>
<dbReference type="InterPro" id="IPR030855">
    <property type="entry name" value="Bifunct_BirA"/>
</dbReference>
<dbReference type="SUPFAM" id="SSF50037">
    <property type="entry name" value="C-terminal domain of transcriptional repressors"/>
    <property type="match status" value="1"/>
</dbReference>
<dbReference type="Proteomes" id="UP000272490">
    <property type="component" value="Unassembled WGS sequence"/>
</dbReference>
<dbReference type="InterPro" id="IPR013196">
    <property type="entry name" value="HTH_11"/>
</dbReference>
<dbReference type="InterPro" id="IPR003142">
    <property type="entry name" value="BPL_C"/>
</dbReference>
<dbReference type="InterPro" id="IPR004408">
    <property type="entry name" value="Biotin_CoA_COase_ligase"/>
</dbReference>
<evidence type="ECO:0000313" key="7">
    <source>
        <dbReference type="EMBL" id="RRJ25006.1"/>
    </source>
</evidence>
<feature type="binding site" evidence="5">
    <location>
        <position position="186"/>
    </location>
    <ligand>
        <name>biotin</name>
        <dbReference type="ChEBI" id="CHEBI:57586"/>
    </ligand>
</feature>
<organism evidence="7 8">
    <name type="scientific">Lachnoanaerobaculum gingivalis</name>
    <dbReference type="NCBI Taxonomy" id="2490855"/>
    <lineage>
        <taxon>Bacteria</taxon>
        <taxon>Bacillati</taxon>
        <taxon>Bacillota</taxon>
        <taxon>Clostridia</taxon>
        <taxon>Lachnospirales</taxon>
        <taxon>Lachnospiraceae</taxon>
        <taxon>Lachnoanaerobaculum</taxon>
    </lineage>
</organism>
<dbReference type="SUPFAM" id="SSF46785">
    <property type="entry name" value="Winged helix' DNA-binding domain"/>
    <property type="match status" value="1"/>
</dbReference>
<dbReference type="PROSITE" id="PS51733">
    <property type="entry name" value="BPL_LPL_CATALYTIC"/>
    <property type="match status" value="1"/>
</dbReference>
<keyword evidence="5" id="KW-0678">Repressor</keyword>
<dbReference type="GO" id="GO:0004077">
    <property type="term" value="F:biotin--[biotin carboxyl-carrier protein] ligase activity"/>
    <property type="evidence" value="ECO:0007669"/>
    <property type="project" value="UniProtKB-UniRule"/>
</dbReference>
<name>A0A3P3QUT2_9FIRM</name>
<evidence type="ECO:0000256" key="2">
    <source>
        <dbReference type="ARBA" id="ARBA00022741"/>
    </source>
</evidence>
<dbReference type="AlphaFoldDB" id="A0A3P3QUT2"/>
<dbReference type="InterPro" id="IPR004143">
    <property type="entry name" value="BPL_LPL_catalytic"/>
</dbReference>
<dbReference type="CDD" id="cd16442">
    <property type="entry name" value="BPL"/>
    <property type="match status" value="1"/>
</dbReference>
<dbReference type="InterPro" id="IPR045864">
    <property type="entry name" value="aa-tRNA-synth_II/BPL/LPL"/>
</dbReference>
<dbReference type="GO" id="GO:0005737">
    <property type="term" value="C:cytoplasm"/>
    <property type="evidence" value="ECO:0007669"/>
    <property type="project" value="TreeGrafter"/>
</dbReference>
<dbReference type="GO" id="GO:0005524">
    <property type="term" value="F:ATP binding"/>
    <property type="evidence" value="ECO:0007669"/>
    <property type="project" value="UniProtKB-UniRule"/>
</dbReference>
<dbReference type="GO" id="GO:0016740">
    <property type="term" value="F:transferase activity"/>
    <property type="evidence" value="ECO:0007669"/>
    <property type="project" value="UniProtKB-ARBA"/>
</dbReference>
<dbReference type="OrthoDB" id="9807064at2"/>
<dbReference type="RefSeq" id="WP_128674328.1">
    <property type="nucleotide sequence ID" value="NZ_RRCO01000004.1"/>
</dbReference>
<dbReference type="Gene3D" id="2.30.30.100">
    <property type="match status" value="1"/>
</dbReference>
<dbReference type="EC" id="6.3.4.15" evidence="5"/>
<dbReference type="SUPFAM" id="SSF55681">
    <property type="entry name" value="Class II aaRS and biotin synthetases"/>
    <property type="match status" value="1"/>
</dbReference>
<dbReference type="GO" id="GO:0009249">
    <property type="term" value="P:protein lipoylation"/>
    <property type="evidence" value="ECO:0007669"/>
    <property type="project" value="UniProtKB-ARBA"/>
</dbReference>
<sequence>MLKNEVLKILLSNNIHVSGQDISESLGVSRTAVWKAISTLKKEGYNIESVNNKGYLLLAKSDILNQVEIEQNINSYKLSNAPQIIYLDEVDSTNNYARLMAEKINSDFLVVADKQTLGKGRMGRSWSSPAGVGIFMSLCIKPEMAVEKTSMITLVTAVSLCDAIEELYPINATIKWPNDIVINSKKISGILTEMSSDMDGIKYIISGMGINVNNKEFPDDIKDMASSLLLETGILADRSKLIAAVIYHFYKNMNIFLKTGDMSGLKENYENHLVNIGKDVKILDPKGIYQGVALGIDETGALLVNAEGKIKRIISGEVSVRGLYGYV</sequence>
<reference evidence="7 8" key="1">
    <citation type="submission" date="2018-11" db="EMBL/GenBank/DDBJ databases">
        <title>Genome sequencing of Lachnoanaerobaculum sp. KCOM 2030 (= ChDC B114).</title>
        <authorList>
            <person name="Kook J.-K."/>
            <person name="Park S.-N."/>
            <person name="Lim Y.K."/>
        </authorList>
    </citation>
    <scope>NUCLEOTIDE SEQUENCE [LARGE SCALE GENOMIC DNA]</scope>
    <source>
        <strain evidence="7 8">KCOM 2030</strain>
    </source>
</reference>
<dbReference type="PANTHER" id="PTHR12835:SF5">
    <property type="entry name" value="BIOTIN--PROTEIN LIGASE"/>
    <property type="match status" value="1"/>
</dbReference>
<keyword evidence="3 5" id="KW-0067">ATP-binding</keyword>
<feature type="binding site" evidence="5">
    <location>
        <begin position="92"/>
        <end position="94"/>
    </location>
    <ligand>
        <name>biotin</name>
        <dbReference type="ChEBI" id="CHEBI:57586"/>
    </ligand>
</feature>
<evidence type="ECO:0000256" key="3">
    <source>
        <dbReference type="ARBA" id="ARBA00022840"/>
    </source>
</evidence>
<keyword evidence="5" id="KW-0238">DNA-binding</keyword>
<keyword evidence="1 5" id="KW-0436">Ligase</keyword>
<dbReference type="NCBIfam" id="TIGR00121">
    <property type="entry name" value="birA_ligase"/>
    <property type="match status" value="1"/>
</dbReference>